<protein>
    <submittedName>
        <fullName evidence="2">Uncharacterized protein</fullName>
    </submittedName>
</protein>
<dbReference type="Proteomes" id="UP001176941">
    <property type="component" value="Chromosome 1"/>
</dbReference>
<evidence type="ECO:0000256" key="1">
    <source>
        <dbReference type="SAM" id="MobiDB-lite"/>
    </source>
</evidence>
<feature type="non-terminal residue" evidence="2">
    <location>
        <position position="1"/>
    </location>
</feature>
<reference evidence="2" key="1">
    <citation type="submission" date="2023-04" db="EMBL/GenBank/DDBJ databases">
        <authorList>
            <consortium name="ELIXIR-Norway"/>
        </authorList>
    </citation>
    <scope>NUCLEOTIDE SEQUENCE [LARGE SCALE GENOMIC DNA]</scope>
</reference>
<evidence type="ECO:0000313" key="2">
    <source>
        <dbReference type="EMBL" id="CAI9152025.1"/>
    </source>
</evidence>
<feature type="region of interest" description="Disordered" evidence="1">
    <location>
        <begin position="103"/>
        <end position="185"/>
    </location>
</feature>
<feature type="region of interest" description="Disordered" evidence="1">
    <location>
        <begin position="12"/>
        <end position="41"/>
    </location>
</feature>
<keyword evidence="3" id="KW-1185">Reference proteome</keyword>
<sequence>LVTQFPREREGRVYSCQRRSPNGDESLRLRPTDLSPTAGQGRGWRVFPGRLVWLHWPARNHSAQTRPTSPAPLAVCYTSCCGGLKPFPSSSGLGWFGRRLPSEVTSPERPLEPGLSSRHSGRGSQPPGLGRSRSAAPGQAGKFPAARCTPGGAEVMRPEGERGRAPQRRILVPKQPGIQREPPHH</sequence>
<evidence type="ECO:0000313" key="3">
    <source>
        <dbReference type="Proteomes" id="UP001176941"/>
    </source>
</evidence>
<proteinExistence type="predicted"/>
<gene>
    <name evidence="2" type="ORF">MRATA1EN1_LOCUS987</name>
</gene>
<name>A0ABN8XRN8_RANTA</name>
<accession>A0ABN8XRN8</accession>
<organism evidence="2 3">
    <name type="scientific">Rangifer tarandus platyrhynchus</name>
    <name type="common">Svalbard reindeer</name>
    <dbReference type="NCBI Taxonomy" id="3082113"/>
    <lineage>
        <taxon>Eukaryota</taxon>
        <taxon>Metazoa</taxon>
        <taxon>Chordata</taxon>
        <taxon>Craniata</taxon>
        <taxon>Vertebrata</taxon>
        <taxon>Euteleostomi</taxon>
        <taxon>Mammalia</taxon>
        <taxon>Eutheria</taxon>
        <taxon>Laurasiatheria</taxon>
        <taxon>Artiodactyla</taxon>
        <taxon>Ruminantia</taxon>
        <taxon>Pecora</taxon>
        <taxon>Cervidae</taxon>
        <taxon>Odocoileinae</taxon>
        <taxon>Rangifer</taxon>
    </lineage>
</organism>
<feature type="compositionally biased region" description="Basic and acidic residues" evidence="1">
    <location>
        <begin position="21"/>
        <end position="31"/>
    </location>
</feature>
<dbReference type="EMBL" id="OX459937">
    <property type="protein sequence ID" value="CAI9152025.1"/>
    <property type="molecule type" value="Genomic_DNA"/>
</dbReference>